<name>A0A6I9RHM6_ELAGV</name>
<feature type="domain" description="RimM N-terminal" evidence="1">
    <location>
        <begin position="84"/>
        <end position="171"/>
    </location>
</feature>
<dbReference type="Pfam" id="PF24986">
    <property type="entry name" value="PRC_RimM"/>
    <property type="match status" value="1"/>
</dbReference>
<keyword evidence="3" id="KW-1185">Reference proteome</keyword>
<evidence type="ECO:0000259" key="1">
    <source>
        <dbReference type="Pfam" id="PF01782"/>
    </source>
</evidence>
<sequence length="659" mass="75182">MPPRPSLLSPFSPPLSLLPLHRTPLWIPSSFRLPTKTPFDSSSHRFRPVSLPVFSSGAPVVAEVAIGSRGVEEEEVEGSKFVEVGYISTTHGIRGELRVVSNTDFPELRFFKPGKRWLRTRILGKEMISEVELTGGRSHPGQKCWIISFGGVDTVDKAKQMVGSTLLVREEDRPELEEGEFYTRDLVGMKVVLKETGRLVGTVINVFNHGANDLLEVMPESSKPDLSYHGSHVWVPFVEAIVPDVDMDKREMRITPPKGLLELNLRSDVRSKKERRQLEWKEKKKFQRRLIAAKKKLIEMDQKHLLEGLRFGDKAQKSWLAKQIAEIDFKLFQRAMESSSIHHDRHNISEFIDANSAVLLKNTMRLSHKYLMRNESEGKNNLNYELHEQGLQLLLESKAAIVLVVNNKDTLERVFETDNVCVGRHEPMVNRFEEVLLDCKRFLKVEEQVILIPLVIVCPAHEIQLYKDCLSDNEYFGIINQKVWFLEERELPIISTSTDQKRNKILLKSPWEILQAPTGCGGLLSLLTSHEVVEDLNEMGIEYVQVCSLDDRSTVGHPLFVGFVNSHGADVGIKFMEGNKGDDEFDLIFSMRFINSISKQFDRLQFRAVPERHVHVEQVENEWTTVHPDKPNSYHLCCSIYSALNGCPLDSICIMHVMG</sequence>
<evidence type="ECO:0000313" key="4">
    <source>
        <dbReference type="RefSeq" id="XP_010926684.1"/>
    </source>
</evidence>
<dbReference type="InterPro" id="IPR056792">
    <property type="entry name" value="PRC_RimM"/>
</dbReference>
<dbReference type="GO" id="GO:0043022">
    <property type="term" value="F:ribosome binding"/>
    <property type="evidence" value="ECO:0007669"/>
    <property type="project" value="InterPro"/>
</dbReference>
<accession>A0A6I9RHM6</accession>
<dbReference type="Gene3D" id="2.30.30.240">
    <property type="entry name" value="PRC-barrel domain"/>
    <property type="match status" value="1"/>
</dbReference>
<evidence type="ECO:0000313" key="3">
    <source>
        <dbReference type="Proteomes" id="UP000504607"/>
    </source>
</evidence>
<dbReference type="InParanoid" id="A0A6I9RHM6"/>
<dbReference type="PANTHER" id="PTHR11952:SF10">
    <property type="entry name" value="16S RRNA PROCESSING PROTEIN RIMM FAMILY"/>
    <property type="match status" value="1"/>
</dbReference>
<dbReference type="GO" id="GO:0006048">
    <property type="term" value="P:UDP-N-acetylglucosamine biosynthetic process"/>
    <property type="evidence" value="ECO:0007669"/>
    <property type="project" value="TreeGrafter"/>
</dbReference>
<feature type="domain" description="Ribosome maturation factor RimM PRC barrel" evidence="2">
    <location>
        <begin position="185"/>
        <end position="260"/>
    </location>
</feature>
<dbReference type="GO" id="GO:0006364">
    <property type="term" value="P:rRNA processing"/>
    <property type="evidence" value="ECO:0007669"/>
    <property type="project" value="InterPro"/>
</dbReference>
<dbReference type="RefSeq" id="XP_010926684.1">
    <property type="nucleotide sequence ID" value="XM_010928382.3"/>
</dbReference>
<organism evidence="3 4">
    <name type="scientific">Elaeis guineensis var. tenera</name>
    <name type="common">Oil palm</name>
    <dbReference type="NCBI Taxonomy" id="51953"/>
    <lineage>
        <taxon>Eukaryota</taxon>
        <taxon>Viridiplantae</taxon>
        <taxon>Streptophyta</taxon>
        <taxon>Embryophyta</taxon>
        <taxon>Tracheophyta</taxon>
        <taxon>Spermatophyta</taxon>
        <taxon>Magnoliopsida</taxon>
        <taxon>Liliopsida</taxon>
        <taxon>Arecaceae</taxon>
        <taxon>Arecoideae</taxon>
        <taxon>Cocoseae</taxon>
        <taxon>Elaeidinae</taxon>
        <taxon>Elaeis</taxon>
    </lineage>
</organism>
<dbReference type="GO" id="GO:0005840">
    <property type="term" value="C:ribosome"/>
    <property type="evidence" value="ECO:0007669"/>
    <property type="project" value="InterPro"/>
</dbReference>
<dbReference type="InterPro" id="IPR002676">
    <property type="entry name" value="RimM_N"/>
</dbReference>
<dbReference type="Gene3D" id="3.90.550.10">
    <property type="entry name" value="Spore Coat Polysaccharide Biosynthesis Protein SpsA, Chain A"/>
    <property type="match status" value="1"/>
</dbReference>
<dbReference type="PANTHER" id="PTHR11952">
    <property type="entry name" value="UDP- GLUCOSE PYROPHOSPHORYLASE"/>
    <property type="match status" value="1"/>
</dbReference>
<dbReference type="SUPFAM" id="SSF50447">
    <property type="entry name" value="Translation proteins"/>
    <property type="match status" value="1"/>
</dbReference>
<dbReference type="GO" id="GO:0003977">
    <property type="term" value="F:UDP-N-acetylglucosamine diphosphorylase activity"/>
    <property type="evidence" value="ECO:0007669"/>
    <property type="project" value="TreeGrafter"/>
</dbReference>
<reference evidence="4" key="1">
    <citation type="submission" date="2025-08" db="UniProtKB">
        <authorList>
            <consortium name="RefSeq"/>
        </authorList>
    </citation>
    <scope>IDENTIFICATION</scope>
</reference>
<dbReference type="Pfam" id="PF01782">
    <property type="entry name" value="RimM"/>
    <property type="match status" value="1"/>
</dbReference>
<dbReference type="KEGG" id="egu:105048899"/>
<dbReference type="GeneID" id="105048899"/>
<dbReference type="AlphaFoldDB" id="A0A6I9RHM6"/>
<dbReference type="NCBIfam" id="TIGR02273">
    <property type="entry name" value="16S_RimM"/>
    <property type="match status" value="1"/>
</dbReference>
<proteinExistence type="inferred from homology"/>
<dbReference type="SUPFAM" id="SSF50346">
    <property type="entry name" value="PRC-barrel domain"/>
    <property type="match status" value="1"/>
</dbReference>
<dbReference type="InterPro" id="IPR036976">
    <property type="entry name" value="RimM_N_sf"/>
</dbReference>
<dbReference type="OrthoDB" id="532420at2759"/>
<dbReference type="InterPro" id="IPR011033">
    <property type="entry name" value="PRC_barrel-like_sf"/>
</dbReference>
<gene>
    <name evidence="4" type="primary">LOC105048899</name>
</gene>
<dbReference type="FunFam" id="2.30.30.240:FF:000002">
    <property type="entry name" value="Ribosome maturation factor rimM"/>
    <property type="match status" value="1"/>
</dbReference>
<dbReference type="Proteomes" id="UP000504607">
    <property type="component" value="Chromosome 1"/>
</dbReference>
<dbReference type="SUPFAM" id="SSF53448">
    <property type="entry name" value="Nucleotide-diphospho-sugar transferases"/>
    <property type="match status" value="1"/>
</dbReference>
<evidence type="ECO:0000259" key="2">
    <source>
        <dbReference type="Pfam" id="PF24986"/>
    </source>
</evidence>
<dbReference type="Gene3D" id="2.40.30.60">
    <property type="entry name" value="RimM"/>
    <property type="match status" value="1"/>
</dbReference>
<dbReference type="InterPro" id="IPR009000">
    <property type="entry name" value="Transl_B-barrel_sf"/>
</dbReference>
<protein>
    <submittedName>
        <fullName evidence="4">Uncharacterized protein LOC105048899</fullName>
    </submittedName>
</protein>
<dbReference type="InterPro" id="IPR011961">
    <property type="entry name" value="RimM"/>
</dbReference>
<dbReference type="HAMAP" id="MF_00014">
    <property type="entry name" value="Ribosome_mat_RimM"/>
    <property type="match status" value="1"/>
</dbReference>
<dbReference type="InterPro" id="IPR039741">
    <property type="entry name" value="UDP-sugar_pyrophosphorylase"/>
</dbReference>
<dbReference type="InterPro" id="IPR029044">
    <property type="entry name" value="Nucleotide-diphossugar_trans"/>
</dbReference>